<organism evidence="1 2">
    <name type="scientific">Polystyrenella longa</name>
    <dbReference type="NCBI Taxonomy" id="2528007"/>
    <lineage>
        <taxon>Bacteria</taxon>
        <taxon>Pseudomonadati</taxon>
        <taxon>Planctomycetota</taxon>
        <taxon>Planctomycetia</taxon>
        <taxon>Planctomycetales</taxon>
        <taxon>Planctomycetaceae</taxon>
        <taxon>Polystyrenella</taxon>
    </lineage>
</organism>
<proteinExistence type="predicted"/>
<accession>A0A518CPN4</accession>
<dbReference type="EMBL" id="CP036281">
    <property type="protein sequence ID" value="QDU81182.1"/>
    <property type="molecule type" value="Genomic_DNA"/>
</dbReference>
<name>A0A518CPN4_9PLAN</name>
<reference evidence="1 2" key="1">
    <citation type="submission" date="2019-02" db="EMBL/GenBank/DDBJ databases">
        <title>Deep-cultivation of Planctomycetes and their phenomic and genomic characterization uncovers novel biology.</title>
        <authorList>
            <person name="Wiegand S."/>
            <person name="Jogler M."/>
            <person name="Boedeker C."/>
            <person name="Pinto D."/>
            <person name="Vollmers J."/>
            <person name="Rivas-Marin E."/>
            <person name="Kohn T."/>
            <person name="Peeters S.H."/>
            <person name="Heuer A."/>
            <person name="Rast P."/>
            <person name="Oberbeckmann S."/>
            <person name="Bunk B."/>
            <person name="Jeske O."/>
            <person name="Meyerdierks A."/>
            <person name="Storesund J.E."/>
            <person name="Kallscheuer N."/>
            <person name="Luecker S."/>
            <person name="Lage O.M."/>
            <person name="Pohl T."/>
            <person name="Merkel B.J."/>
            <person name="Hornburger P."/>
            <person name="Mueller R.-W."/>
            <person name="Bruemmer F."/>
            <person name="Labrenz M."/>
            <person name="Spormann A.M."/>
            <person name="Op den Camp H."/>
            <person name="Overmann J."/>
            <person name="Amann R."/>
            <person name="Jetten M.S.M."/>
            <person name="Mascher T."/>
            <person name="Medema M.H."/>
            <person name="Devos D.P."/>
            <person name="Kaster A.-K."/>
            <person name="Ovreas L."/>
            <person name="Rohde M."/>
            <person name="Galperin M.Y."/>
            <person name="Jogler C."/>
        </authorList>
    </citation>
    <scope>NUCLEOTIDE SEQUENCE [LARGE SCALE GENOMIC DNA]</scope>
    <source>
        <strain evidence="1 2">Pla110</strain>
    </source>
</reference>
<sequence length="128" mass="14777">MQVGRYNLDGNIYPLFLGEVVAGDWVTDCERAGWERLTAQIVYKCLFCKENGRWPRKHRHGWPLENTGLGHVEIRGSHHLGRIEKFAGDSPPEFCPFKDFTIAVAPDPRIKHEIDPWTPQLRRKGGQR</sequence>
<dbReference type="AlphaFoldDB" id="A0A518CPN4"/>
<protein>
    <submittedName>
        <fullName evidence="1">Uncharacterized protein</fullName>
    </submittedName>
</protein>
<evidence type="ECO:0000313" key="1">
    <source>
        <dbReference type="EMBL" id="QDU81182.1"/>
    </source>
</evidence>
<evidence type="ECO:0000313" key="2">
    <source>
        <dbReference type="Proteomes" id="UP000317178"/>
    </source>
</evidence>
<dbReference type="Proteomes" id="UP000317178">
    <property type="component" value="Chromosome"/>
</dbReference>
<keyword evidence="2" id="KW-1185">Reference proteome</keyword>
<dbReference type="KEGG" id="plon:Pla110_29200"/>
<gene>
    <name evidence="1" type="ORF">Pla110_29200</name>
</gene>